<dbReference type="GeneID" id="111291290"/>
<dbReference type="InterPro" id="IPR036388">
    <property type="entry name" value="WH-like_DNA-bd_sf"/>
</dbReference>
<dbReference type="Pfam" id="PF23559">
    <property type="entry name" value="WHD_DRP"/>
    <property type="match status" value="1"/>
</dbReference>
<keyword evidence="8" id="KW-1185">Reference proteome</keyword>
<dbReference type="Gene3D" id="1.10.10.10">
    <property type="entry name" value="Winged helix-like DNA-binding domain superfamily/Winged helix DNA-binding domain"/>
    <property type="match status" value="1"/>
</dbReference>
<dbReference type="RefSeq" id="XP_022738680.1">
    <property type="nucleotide sequence ID" value="XM_022882945.1"/>
</dbReference>
<feature type="domain" description="Disease resistance protein winged helix" evidence="6">
    <location>
        <begin position="431"/>
        <end position="502"/>
    </location>
</feature>
<dbReference type="InterPro" id="IPR032675">
    <property type="entry name" value="LRR_dom_sf"/>
</dbReference>
<dbReference type="InterPro" id="IPR041118">
    <property type="entry name" value="Rx_N"/>
</dbReference>
<dbReference type="InterPro" id="IPR058922">
    <property type="entry name" value="WHD_DRP"/>
</dbReference>
<dbReference type="InterPro" id="IPR038005">
    <property type="entry name" value="RX-like_CC"/>
</dbReference>
<dbReference type="GO" id="GO:0098542">
    <property type="term" value="P:defense response to other organism"/>
    <property type="evidence" value="ECO:0007669"/>
    <property type="project" value="TreeGrafter"/>
</dbReference>
<evidence type="ECO:0000313" key="9">
    <source>
        <dbReference type="RefSeq" id="XP_022738680.1"/>
    </source>
</evidence>
<name>A0A6P5YEA4_DURZI</name>
<evidence type="ECO:0000256" key="1">
    <source>
        <dbReference type="ARBA" id="ARBA00022737"/>
    </source>
</evidence>
<dbReference type="FunFam" id="3.40.50.300:FF:001091">
    <property type="entry name" value="Probable disease resistance protein At1g61300"/>
    <property type="match status" value="1"/>
</dbReference>
<dbReference type="GO" id="GO:0043531">
    <property type="term" value="F:ADP binding"/>
    <property type="evidence" value="ECO:0007669"/>
    <property type="project" value="InterPro"/>
</dbReference>
<evidence type="ECO:0000256" key="2">
    <source>
        <dbReference type="ARBA" id="ARBA00022741"/>
    </source>
</evidence>
<dbReference type="InterPro" id="IPR042197">
    <property type="entry name" value="Apaf_helical"/>
</dbReference>
<dbReference type="SUPFAM" id="SSF52058">
    <property type="entry name" value="L domain-like"/>
    <property type="match status" value="1"/>
</dbReference>
<dbReference type="OrthoDB" id="646178at2759"/>
<dbReference type="Gene3D" id="1.10.8.430">
    <property type="entry name" value="Helical domain of apoptotic protease-activating factors"/>
    <property type="match status" value="1"/>
</dbReference>
<dbReference type="KEGG" id="dzi:111291290"/>
<dbReference type="Gene3D" id="3.40.50.300">
    <property type="entry name" value="P-loop containing nucleotide triphosphate hydrolases"/>
    <property type="match status" value="1"/>
</dbReference>
<dbReference type="InterPro" id="IPR055414">
    <property type="entry name" value="LRR_R13L4/SHOC2-like"/>
</dbReference>
<keyword evidence="1" id="KW-0677">Repeat</keyword>
<proteinExistence type="predicted"/>
<feature type="domain" description="Disease resistance R13L4/SHOC-2-like LRR" evidence="7">
    <location>
        <begin position="546"/>
        <end position="843"/>
    </location>
</feature>
<reference evidence="9" key="1">
    <citation type="submission" date="2025-08" db="UniProtKB">
        <authorList>
            <consortium name="RefSeq"/>
        </authorList>
    </citation>
    <scope>IDENTIFICATION</scope>
    <source>
        <tissue evidence="9">Fruit stalk</tissue>
    </source>
</reference>
<evidence type="ECO:0000259" key="4">
    <source>
        <dbReference type="Pfam" id="PF00931"/>
    </source>
</evidence>
<gene>
    <name evidence="9" type="primary">LOC111291290</name>
</gene>
<dbReference type="Gene3D" id="1.20.5.4130">
    <property type="match status" value="1"/>
</dbReference>
<dbReference type="SUPFAM" id="SSF52540">
    <property type="entry name" value="P-loop containing nucleoside triphosphate hydrolases"/>
    <property type="match status" value="1"/>
</dbReference>
<dbReference type="AlphaFoldDB" id="A0A6P5YEA4"/>
<dbReference type="InterPro" id="IPR027417">
    <property type="entry name" value="P-loop_NTPase"/>
</dbReference>
<evidence type="ECO:0000313" key="8">
    <source>
        <dbReference type="Proteomes" id="UP000515121"/>
    </source>
</evidence>
<protein>
    <submittedName>
        <fullName evidence="9">Disease resistance protein At1g50180</fullName>
    </submittedName>
</protein>
<feature type="domain" description="NB-ARC" evidence="4">
    <location>
        <begin position="173"/>
        <end position="339"/>
    </location>
</feature>
<dbReference type="CDD" id="cd14798">
    <property type="entry name" value="RX-CC_like"/>
    <property type="match status" value="1"/>
</dbReference>
<evidence type="ECO:0000259" key="7">
    <source>
        <dbReference type="Pfam" id="PF23598"/>
    </source>
</evidence>
<organism evidence="8 9">
    <name type="scientific">Durio zibethinus</name>
    <name type="common">Durian</name>
    <dbReference type="NCBI Taxonomy" id="66656"/>
    <lineage>
        <taxon>Eukaryota</taxon>
        <taxon>Viridiplantae</taxon>
        <taxon>Streptophyta</taxon>
        <taxon>Embryophyta</taxon>
        <taxon>Tracheophyta</taxon>
        <taxon>Spermatophyta</taxon>
        <taxon>Magnoliopsida</taxon>
        <taxon>eudicotyledons</taxon>
        <taxon>Gunneridae</taxon>
        <taxon>Pentapetalae</taxon>
        <taxon>rosids</taxon>
        <taxon>malvids</taxon>
        <taxon>Malvales</taxon>
        <taxon>Malvaceae</taxon>
        <taxon>Helicteroideae</taxon>
        <taxon>Durio</taxon>
    </lineage>
</organism>
<sequence length="893" mass="102759">MAEYIVSLVIENIASQMVDEAVSLARVWETVEWIHAELRRMLCFLKDADAKQDGDDRVRNWVADIREVAYDAEDAIDSYILKMMKQQEKGSTTRFFKRYPFCFNELLASYKLNKQINRIKKKIHDISSSRSTYGIENIGKGGEGISFAVNSLRERRRSYPHSSDEEIVVGTEEDIKILEDQLINGELRLSIVSIIGMAGLGKTTLAKKIYCSSNVNMCFDSCAWVYVSHEYKAGELLRDLCNKVMGLRKVELEKMNREEMRVELSSFLEQRRYIVVFDDIWNKEVWDDLKAVFPDKKNGSRVVFTTRFRDVALHADPRTRPHELSLLSDEDSWKLLSRKICLEWNALTSLPAWTEELGKEIVKKCKGLPLAIVVLGGLLSRREATFEEWLKVLKSAHWQLLQHPAQCLDILALSYHDLPYYLKPCFLYFGLFPEDFEISARRLILLWVAEGFVQPRGEEPLEDVAEDYLVELVGRSMVQITAKKLNGRIKTVRIHDLLRELATKKAKEDRFFDIIHGDVKDCFLTSPRRVSTSFGIAPKTRNSSRIRSLFFFDHNEPGLKNLKKLKLLRVLDLESVQIGLLESDVGNLIHLRYLGLGGTWLRRLPSSMCNLLNLQTLDLRSTLVDPIPVFICKLLELRHLYFNENKEMIVKPPKDISLLNLQTLQGICIGQTSSVELGLDKLTTLRHLSLFGNLIAQEEALSRWIFKSKGLQTLKLDARTRGEDIARAALPGFMDFSGHIFLTKLYFGGFRQKSLGVQDFPPNLSELTLHGSFLMEDPMEKLEKLPSLRVLKLKHSAYVGKQMVCSNGGFPQLQFLKLSFLYSVETWRIEEGAMANLKELHIVECKMRIVPRGLWPVATLSNLKLGYLPRDFEMKVRDRKGENWYRIEHVLPV</sequence>
<dbReference type="FunFam" id="1.10.10.10:FF:000322">
    <property type="entry name" value="Probable disease resistance protein At1g63360"/>
    <property type="match status" value="1"/>
</dbReference>
<accession>A0A6P5YEA4</accession>
<dbReference type="Proteomes" id="UP000515121">
    <property type="component" value="Unplaced"/>
</dbReference>
<dbReference type="InterPro" id="IPR044974">
    <property type="entry name" value="Disease_R_plants"/>
</dbReference>
<evidence type="ECO:0000259" key="5">
    <source>
        <dbReference type="Pfam" id="PF18052"/>
    </source>
</evidence>
<dbReference type="Pfam" id="PF00931">
    <property type="entry name" value="NB-ARC"/>
    <property type="match status" value="1"/>
</dbReference>
<dbReference type="Gene3D" id="3.80.10.10">
    <property type="entry name" value="Ribonuclease Inhibitor"/>
    <property type="match status" value="1"/>
</dbReference>
<dbReference type="Pfam" id="PF18052">
    <property type="entry name" value="Rx_N"/>
    <property type="match status" value="1"/>
</dbReference>
<keyword evidence="2" id="KW-0547">Nucleotide-binding</keyword>
<evidence type="ECO:0000259" key="6">
    <source>
        <dbReference type="Pfam" id="PF23559"/>
    </source>
</evidence>
<evidence type="ECO:0000256" key="3">
    <source>
        <dbReference type="ARBA" id="ARBA00022821"/>
    </source>
</evidence>
<dbReference type="InterPro" id="IPR002182">
    <property type="entry name" value="NB-ARC"/>
</dbReference>
<dbReference type="PRINTS" id="PR00364">
    <property type="entry name" value="DISEASERSIST"/>
</dbReference>
<keyword evidence="3" id="KW-0611">Plant defense</keyword>
<dbReference type="PANTHER" id="PTHR23155:SF1185">
    <property type="entry name" value="DISEASE RESISTANCE RPP8-LIKE PROTEIN 3-RELATED"/>
    <property type="match status" value="1"/>
</dbReference>
<dbReference type="PANTHER" id="PTHR23155">
    <property type="entry name" value="DISEASE RESISTANCE PROTEIN RP"/>
    <property type="match status" value="1"/>
</dbReference>
<dbReference type="Pfam" id="PF23598">
    <property type="entry name" value="LRR_14"/>
    <property type="match status" value="1"/>
</dbReference>
<feature type="domain" description="Disease resistance N-terminal" evidence="5">
    <location>
        <begin position="5"/>
        <end position="95"/>
    </location>
</feature>